<evidence type="ECO:0000313" key="2">
    <source>
        <dbReference type="Proteomes" id="UP001187192"/>
    </source>
</evidence>
<gene>
    <name evidence="1" type="ORF">TIFTF001_035047</name>
</gene>
<evidence type="ECO:0000313" key="1">
    <source>
        <dbReference type="EMBL" id="GMN65975.1"/>
    </source>
</evidence>
<name>A0AA88J9L3_FICCA</name>
<proteinExistence type="predicted"/>
<dbReference type="Proteomes" id="UP001187192">
    <property type="component" value="Unassembled WGS sequence"/>
</dbReference>
<comment type="caution">
    <text evidence="1">The sequence shown here is derived from an EMBL/GenBank/DDBJ whole genome shotgun (WGS) entry which is preliminary data.</text>
</comment>
<protein>
    <submittedName>
        <fullName evidence="1">Uncharacterized protein</fullName>
    </submittedName>
</protein>
<reference evidence="1" key="1">
    <citation type="submission" date="2023-07" db="EMBL/GenBank/DDBJ databases">
        <title>draft genome sequence of fig (Ficus carica).</title>
        <authorList>
            <person name="Takahashi T."/>
            <person name="Nishimura K."/>
        </authorList>
    </citation>
    <scope>NUCLEOTIDE SEQUENCE</scope>
</reference>
<keyword evidence="2" id="KW-1185">Reference proteome</keyword>
<dbReference type="AlphaFoldDB" id="A0AA88J9L3"/>
<dbReference type="EMBL" id="BTGU01000276">
    <property type="protein sequence ID" value="GMN65975.1"/>
    <property type="molecule type" value="Genomic_DNA"/>
</dbReference>
<organism evidence="1 2">
    <name type="scientific">Ficus carica</name>
    <name type="common">Common fig</name>
    <dbReference type="NCBI Taxonomy" id="3494"/>
    <lineage>
        <taxon>Eukaryota</taxon>
        <taxon>Viridiplantae</taxon>
        <taxon>Streptophyta</taxon>
        <taxon>Embryophyta</taxon>
        <taxon>Tracheophyta</taxon>
        <taxon>Spermatophyta</taxon>
        <taxon>Magnoliopsida</taxon>
        <taxon>eudicotyledons</taxon>
        <taxon>Gunneridae</taxon>
        <taxon>Pentapetalae</taxon>
        <taxon>rosids</taxon>
        <taxon>fabids</taxon>
        <taxon>Rosales</taxon>
        <taxon>Moraceae</taxon>
        <taxon>Ficeae</taxon>
        <taxon>Ficus</taxon>
    </lineage>
</organism>
<accession>A0AA88J9L3</accession>
<sequence length="92" mass="10059">MSRSLSLMDGQLIVYDGVGGPAILNGKALRKWKKVVIMLVFTLEILTQESRSLESKSVDSTNLKVEGNNARIHSRDSHSREPLCGVEISGSC</sequence>